<dbReference type="SUPFAM" id="SSF55931">
    <property type="entry name" value="Glutamine synthetase/guanido kinase"/>
    <property type="match status" value="1"/>
</dbReference>
<dbReference type="PANTHER" id="PTHR36510">
    <property type="entry name" value="GLUTAMATE--CYSTEINE LIGASE 2-RELATED"/>
    <property type="match status" value="1"/>
</dbReference>
<protein>
    <submittedName>
        <fullName evidence="1">Carboxylate-amine ligase</fullName>
    </submittedName>
</protein>
<dbReference type="AlphaFoldDB" id="M7P1G7"/>
<accession>M7P1G7</accession>
<dbReference type="PATRIC" id="fig|1279009.4.peg.358"/>
<sequence length="406" mass="46239">MAYSLFNVYGVEMEYMIVDRSTLAVKPIADELLRSMAGDWVSDVENGTIDWSNELVNHVVEIKTHRPEPSLLGLEKPFHANVQQINQQLQAFDAMLLPTGAHPLMDPFTETRLWPHEHKEIYNLYNRIFDCRGHGWSNLQSTHINLPFSGDAEFRQLHAAIRLLLPIIPALSASTPILDGKDSGFRDMRLETYRFNQKRIPIIAGSVIPEPVFSQQAYHEHIFHPIRTAIAPFDTENILDQHFLNSRGAIARFDRGAIEIRIIDIQECPLADISILLLISSCLQKLVSQDWADTEAQSRWGEQELAEIFLDVIRDGEDTPIRNKAYLALLACQDPSLTAGELWQHLFERLSPALPEPYAGTIGQILKEGTLSSRILRRLRGDVSPPAIREQYFLLSQCLQENRLYV</sequence>
<dbReference type="PANTHER" id="PTHR36510:SF1">
    <property type="entry name" value="GLUTAMATE--CYSTEINE LIGASE 2-RELATED"/>
    <property type="match status" value="1"/>
</dbReference>
<dbReference type="Pfam" id="PF04107">
    <property type="entry name" value="GCS2"/>
    <property type="match status" value="1"/>
</dbReference>
<keyword evidence="2" id="KW-1185">Reference proteome</keyword>
<dbReference type="GO" id="GO:0042398">
    <property type="term" value="P:modified amino acid biosynthetic process"/>
    <property type="evidence" value="ECO:0007669"/>
    <property type="project" value="InterPro"/>
</dbReference>
<dbReference type="OrthoDB" id="9804786at2"/>
<dbReference type="EMBL" id="AODQ01000005">
    <property type="protein sequence ID" value="EMR04459.1"/>
    <property type="molecule type" value="Genomic_DNA"/>
</dbReference>
<evidence type="ECO:0000313" key="1">
    <source>
        <dbReference type="EMBL" id="EMR04459.1"/>
    </source>
</evidence>
<name>M7P1G7_9BACT</name>
<dbReference type="GO" id="GO:0004357">
    <property type="term" value="F:glutamate-cysteine ligase activity"/>
    <property type="evidence" value="ECO:0007669"/>
    <property type="project" value="InterPro"/>
</dbReference>
<gene>
    <name evidence="1" type="ORF">ADICEAN_00357</name>
</gene>
<dbReference type="STRING" id="1279009.ADICEAN_00357"/>
<dbReference type="InterPro" id="IPR014746">
    <property type="entry name" value="Gln_synth/guanido_kin_cat_dom"/>
</dbReference>
<dbReference type="InterPro" id="IPR050141">
    <property type="entry name" value="GCL_type2/YbdK_subfam"/>
</dbReference>
<keyword evidence="1" id="KW-0436">Ligase</keyword>
<dbReference type="Proteomes" id="UP000011910">
    <property type="component" value="Unassembled WGS sequence"/>
</dbReference>
<dbReference type="RefSeq" id="WP_009193766.1">
    <property type="nucleotide sequence ID" value="NZ_AODQ01000005.1"/>
</dbReference>
<evidence type="ECO:0000313" key="2">
    <source>
        <dbReference type="Proteomes" id="UP000011910"/>
    </source>
</evidence>
<organism evidence="1 2">
    <name type="scientific">Cesiribacter andamanensis AMV16</name>
    <dbReference type="NCBI Taxonomy" id="1279009"/>
    <lineage>
        <taxon>Bacteria</taxon>
        <taxon>Pseudomonadati</taxon>
        <taxon>Bacteroidota</taxon>
        <taxon>Cytophagia</taxon>
        <taxon>Cytophagales</taxon>
        <taxon>Cesiribacteraceae</taxon>
        <taxon>Cesiribacter</taxon>
    </lineage>
</organism>
<dbReference type="Gene3D" id="3.30.590.20">
    <property type="match status" value="1"/>
</dbReference>
<dbReference type="eggNOG" id="COG2170">
    <property type="taxonomic scope" value="Bacteria"/>
</dbReference>
<reference evidence="1 2" key="1">
    <citation type="journal article" date="2013" name="Genome Announc.">
        <title>Draft Genome Sequence of Cesiribacter andamanensis Strain AMV16T, Isolated from a Soil Sample from a Mud Volcano in the Andaman Islands, India.</title>
        <authorList>
            <person name="Shivaji S."/>
            <person name="Ara S."/>
            <person name="Begum Z."/>
            <person name="Srinivas T.N."/>
            <person name="Singh A."/>
            <person name="Kumar Pinnaka A."/>
        </authorList>
    </citation>
    <scope>NUCLEOTIDE SEQUENCE [LARGE SCALE GENOMIC DNA]</scope>
    <source>
        <strain evidence="1 2">AMV16</strain>
    </source>
</reference>
<proteinExistence type="predicted"/>
<comment type="caution">
    <text evidence="1">The sequence shown here is derived from an EMBL/GenBank/DDBJ whole genome shotgun (WGS) entry which is preliminary data.</text>
</comment>
<dbReference type="InterPro" id="IPR006336">
    <property type="entry name" value="GCS2"/>
</dbReference>